<accession>A0A926DJF6</accession>
<name>A0A926DJF6_9FIRM</name>
<dbReference type="EMBL" id="JACRSS010000002">
    <property type="protein sequence ID" value="MBC8538379.1"/>
    <property type="molecule type" value="Genomic_DNA"/>
</dbReference>
<dbReference type="RefSeq" id="WP_249280148.1">
    <property type="nucleotide sequence ID" value="NZ_JACRSS010000002.1"/>
</dbReference>
<dbReference type="GO" id="GO:0009001">
    <property type="term" value="F:serine O-acetyltransferase activity"/>
    <property type="evidence" value="ECO:0007669"/>
    <property type="project" value="UniProtKB-EC"/>
</dbReference>
<dbReference type="Pfam" id="PF00132">
    <property type="entry name" value="Hexapep"/>
    <property type="match status" value="1"/>
</dbReference>
<dbReference type="PANTHER" id="PTHR42811">
    <property type="entry name" value="SERINE ACETYLTRANSFERASE"/>
    <property type="match status" value="1"/>
</dbReference>
<dbReference type="Proteomes" id="UP000617951">
    <property type="component" value="Unassembled WGS sequence"/>
</dbReference>
<organism evidence="3 4">
    <name type="scientific">Guopingia tenuis</name>
    <dbReference type="NCBI Taxonomy" id="2763656"/>
    <lineage>
        <taxon>Bacteria</taxon>
        <taxon>Bacillati</taxon>
        <taxon>Bacillota</taxon>
        <taxon>Clostridia</taxon>
        <taxon>Christensenellales</taxon>
        <taxon>Christensenellaceae</taxon>
        <taxon>Guopingia</taxon>
    </lineage>
</organism>
<keyword evidence="2" id="KW-0012">Acyltransferase</keyword>
<keyword evidence="2" id="KW-0808">Transferase</keyword>
<dbReference type="InterPro" id="IPR011004">
    <property type="entry name" value="Trimer_LpxA-like_sf"/>
</dbReference>
<dbReference type="InterPro" id="IPR001451">
    <property type="entry name" value="Hexapep"/>
</dbReference>
<dbReference type="GO" id="GO:0006535">
    <property type="term" value="P:cysteine biosynthetic process from serine"/>
    <property type="evidence" value="ECO:0007669"/>
    <property type="project" value="InterPro"/>
</dbReference>
<dbReference type="InterPro" id="IPR005881">
    <property type="entry name" value="Ser_O-AcTrfase"/>
</dbReference>
<dbReference type="GO" id="GO:0005737">
    <property type="term" value="C:cytoplasm"/>
    <property type="evidence" value="ECO:0007669"/>
    <property type="project" value="InterPro"/>
</dbReference>
<dbReference type="Gene3D" id="2.160.10.10">
    <property type="entry name" value="Hexapeptide repeat proteins"/>
    <property type="match status" value="1"/>
</dbReference>
<evidence type="ECO:0000313" key="4">
    <source>
        <dbReference type="Proteomes" id="UP000617951"/>
    </source>
</evidence>
<evidence type="ECO:0000313" key="3">
    <source>
        <dbReference type="EMBL" id="MBC8538379.1"/>
    </source>
</evidence>
<dbReference type="PIRSF" id="PIRSF000441">
    <property type="entry name" value="CysE"/>
    <property type="match status" value="1"/>
</dbReference>
<reference evidence="3" key="1">
    <citation type="submission" date="2020-08" db="EMBL/GenBank/DDBJ databases">
        <title>Genome public.</title>
        <authorList>
            <person name="Liu C."/>
            <person name="Sun Q."/>
        </authorList>
    </citation>
    <scope>NUCLEOTIDE SEQUENCE</scope>
    <source>
        <strain evidence="3">NSJ-63</strain>
    </source>
</reference>
<dbReference type="EC" id="2.3.1.30" evidence="2"/>
<protein>
    <recommendedName>
        <fullName evidence="1 2">Serine acetyltransferase</fullName>
        <ecNumber evidence="2">2.3.1.30</ecNumber>
    </recommendedName>
</protein>
<evidence type="ECO:0000256" key="1">
    <source>
        <dbReference type="ARBA" id="ARBA00018522"/>
    </source>
</evidence>
<comment type="caution">
    <text evidence="3">The sequence shown here is derived from an EMBL/GenBank/DDBJ whole genome shotgun (WGS) entry which is preliminary data.</text>
</comment>
<proteinExistence type="inferred from homology"/>
<dbReference type="AlphaFoldDB" id="A0A926DJF6"/>
<comment type="similarity">
    <text evidence="2">Belongs to the transferase hexapeptide repeat family.</text>
</comment>
<dbReference type="SUPFAM" id="SSF51161">
    <property type="entry name" value="Trimeric LpxA-like enzymes"/>
    <property type="match status" value="1"/>
</dbReference>
<sequence length="187" mass="20705">MISSKEDLKIYLEADKKALSRTRKKPAINDYIWKYEILLRKCEYYKNCKRGFFSTLREGMLRYRRSRLGAMLGFSVPVNCIEKGLCLAHIGTIIVSEYAHIGMNCRIHAGVNIGADFRISHAAPEIGNNVYIGPGAKLFGNIKIADNIAIGANAVVNKSFLSENISIAGIPAKKIGDIGTEGRLIKE</sequence>
<comment type="catalytic activity">
    <reaction evidence="2">
        <text>L-serine + acetyl-CoA = O-acetyl-L-serine + CoA</text>
        <dbReference type="Rhea" id="RHEA:24560"/>
        <dbReference type="ChEBI" id="CHEBI:33384"/>
        <dbReference type="ChEBI" id="CHEBI:57287"/>
        <dbReference type="ChEBI" id="CHEBI:57288"/>
        <dbReference type="ChEBI" id="CHEBI:58340"/>
        <dbReference type="EC" id="2.3.1.30"/>
    </reaction>
</comment>
<keyword evidence="4" id="KW-1185">Reference proteome</keyword>
<gene>
    <name evidence="3" type="ORF">H8693_05460</name>
</gene>
<evidence type="ECO:0000256" key="2">
    <source>
        <dbReference type="PIRNR" id="PIRNR000441"/>
    </source>
</evidence>